<feature type="signal peptide" evidence="2">
    <location>
        <begin position="1"/>
        <end position="18"/>
    </location>
</feature>
<dbReference type="Proteomes" id="UP000694843">
    <property type="component" value="Unplaced"/>
</dbReference>
<dbReference type="RefSeq" id="XP_018016306.1">
    <property type="nucleotide sequence ID" value="XM_018160817.2"/>
</dbReference>
<dbReference type="KEGG" id="hazt:108673043"/>
<feature type="chain" id="PRO_5034249043" evidence="2">
    <location>
        <begin position="19"/>
        <end position="980"/>
    </location>
</feature>
<evidence type="ECO:0000256" key="2">
    <source>
        <dbReference type="SAM" id="SignalP"/>
    </source>
</evidence>
<keyword evidence="1" id="KW-0812">Transmembrane</keyword>
<reference evidence="5" key="1">
    <citation type="submission" date="2025-08" db="UniProtKB">
        <authorList>
            <consortium name="RefSeq"/>
        </authorList>
    </citation>
    <scope>IDENTIFICATION</scope>
    <source>
        <tissue evidence="5">Whole organism</tissue>
    </source>
</reference>
<dbReference type="PROSITE" id="PS50948">
    <property type="entry name" value="PAN"/>
    <property type="match status" value="1"/>
</dbReference>
<sequence length="980" mass="110893">MAHLRCVLLCTLISLLKANCTAEVNYLTAASDEPQFPDVWTVVEHSYHAKILMSLPQGVPPVTATIDELYDRSLGSGRVLVTGGGMDNFYHYYESSQQMFIITNHSCQSYPLKEPQPLYGWNYQFEPDNFLFGPSALLSAAKILDPTYVGSDTIRDIASDVWTANTIDGYTISYYFAVQQWSIGHGGMRIPLLIKVDGMETNPWDILDHKNMSIFYDYMDFVPDVSPEHYRDLELPKGLECSSRKSLDEGKQLPDLPLGFRTHMEIILGDKSGQIVYRGWMYYDTTRQLLRFDLKGDDVEELEYDMKLIFAYDSGILYAINSYTGDCKMSPIKPGYFGSLEGSVVGNILMADPDHFFHLDDTWSQNGSGSSWTRGVLTERWTSTRNDIPNPEGGNYPKVVLDYHFIRSDVLIIGHADDVSVQHPVRVDVTIYDPDDARVVVAEEAVNFLGFSSLASDSFAMGEFDVRECFMLPQQRSWLKITFEGIWERGLDTHVRDFEEDLARAIINGTGTSIIRIPEIQVDHDDNFVFAVLLLLQPAPYSLQFTPYPDKQPTDQDHLVEELINDADLCARYCLSYTTFHCSSFYQCPVQGKQCFLSSIINSTGTAATDVPCPHFVQTVSDTHAVQPFNEEVEMWINEEIVKQTLVFQYPYTDADGQENYGVYTAVQMTREMFVDDPVFVDLIREDFVPLIGGARLKDEYNNVTFKKDTYISCLLTCKYYEAFECNTFSFCYDDGTCYLSSQVFVRPMTPQEVVLDGDCIVIGRQLLDEYTEIKGAVLNIDANMQFSGILDPNYCAYDCDVVTDFVCRSFDYCSDTGTCYLHDTHVLDAGDGDLQTNATHCTHYSSSYLTDFKKHENVRISGTRDVYLLYVTLDQCAKECVEDADIVCNGFDFCQEDGGQSCYLTEAHYSGQGVQVSDTLVCDHYERVYYDGQDLNTVVNQQEPKKGYGPGDMAGLAVGMLISSFALTFVAFYFYNKPH</sequence>
<protein>
    <submittedName>
        <fullName evidence="5">Uncharacterized protein LOC108673043</fullName>
    </submittedName>
</protein>
<gene>
    <name evidence="5" type="primary">LOC108673043</name>
</gene>
<accession>A0A8B7NTG9</accession>
<evidence type="ECO:0000256" key="1">
    <source>
        <dbReference type="SAM" id="Phobius"/>
    </source>
</evidence>
<organism evidence="4 5">
    <name type="scientific">Hyalella azteca</name>
    <name type="common">Amphipod</name>
    <dbReference type="NCBI Taxonomy" id="294128"/>
    <lineage>
        <taxon>Eukaryota</taxon>
        <taxon>Metazoa</taxon>
        <taxon>Ecdysozoa</taxon>
        <taxon>Arthropoda</taxon>
        <taxon>Crustacea</taxon>
        <taxon>Multicrustacea</taxon>
        <taxon>Malacostraca</taxon>
        <taxon>Eumalacostraca</taxon>
        <taxon>Peracarida</taxon>
        <taxon>Amphipoda</taxon>
        <taxon>Senticaudata</taxon>
        <taxon>Talitrida</taxon>
        <taxon>Talitroidea</taxon>
        <taxon>Hyalellidae</taxon>
        <taxon>Hyalella</taxon>
    </lineage>
</organism>
<dbReference type="Pfam" id="PF25898">
    <property type="entry name" value="LolA_2nd_metazoa"/>
    <property type="match status" value="1"/>
</dbReference>
<keyword evidence="1" id="KW-0472">Membrane</keyword>
<evidence type="ECO:0000259" key="3">
    <source>
        <dbReference type="PROSITE" id="PS50948"/>
    </source>
</evidence>
<feature type="domain" description="Apple" evidence="3">
    <location>
        <begin position="842"/>
        <end position="930"/>
    </location>
</feature>
<keyword evidence="2" id="KW-0732">Signal</keyword>
<dbReference type="Gene3D" id="3.50.4.10">
    <property type="entry name" value="Hepatocyte Growth Factor"/>
    <property type="match status" value="3"/>
</dbReference>
<dbReference type="PANTHER" id="PTHR36902">
    <property type="entry name" value="ENRICHED IN SURFACE-LABELED PROTEOME PROTEIN 9"/>
    <property type="match status" value="1"/>
</dbReference>
<dbReference type="InterPro" id="IPR003609">
    <property type="entry name" value="Pan_app"/>
</dbReference>
<evidence type="ECO:0000313" key="4">
    <source>
        <dbReference type="Proteomes" id="UP000694843"/>
    </source>
</evidence>
<dbReference type="PANTHER" id="PTHR36902:SF1">
    <property type="entry name" value="ENRICHED IN SURFACE-LABELED PROTEOME PROTEIN 9"/>
    <property type="match status" value="1"/>
</dbReference>
<keyword evidence="4" id="KW-1185">Reference proteome</keyword>
<dbReference type="OrthoDB" id="6338195at2759"/>
<proteinExistence type="predicted"/>
<dbReference type="OMA" id="EASAYCD"/>
<dbReference type="Pfam" id="PF00024">
    <property type="entry name" value="PAN_1"/>
    <property type="match status" value="2"/>
</dbReference>
<feature type="transmembrane region" description="Helical" evidence="1">
    <location>
        <begin position="954"/>
        <end position="976"/>
    </location>
</feature>
<dbReference type="AlphaFoldDB" id="A0A8B7NTG9"/>
<keyword evidence="1" id="KW-1133">Transmembrane helix</keyword>
<name>A0A8B7NTG9_HYAAZ</name>
<dbReference type="SUPFAM" id="SSF57414">
    <property type="entry name" value="Hairpin loop containing domain-like"/>
    <property type="match status" value="2"/>
</dbReference>
<dbReference type="GeneID" id="108673043"/>
<evidence type="ECO:0000313" key="5">
    <source>
        <dbReference type="RefSeq" id="XP_018016306.1"/>
    </source>
</evidence>
<dbReference type="InterPro" id="IPR058831">
    <property type="entry name" value="LolA-like_dom_2nd"/>
</dbReference>